<evidence type="ECO:0000313" key="2">
    <source>
        <dbReference type="Proteomes" id="UP000193067"/>
    </source>
</evidence>
<proteinExistence type="predicted"/>
<keyword evidence="2" id="KW-1185">Reference proteome</keyword>
<sequence>MPPGYVLFMSSFTTTTPARRAMTSRSLVSLSERTVDDHPPACEPLHRVHYARHTDVRACSDSSDGLCLCFRRRLAPLFFCPHPTPSHCCLPLFPSRFTRIIAGWIPFPRPRPPPCLERDPPPAFIRAAGSVDVEPSTPFVPVPPSAVRPFACPPSFSSSACGCFVSVSVSPLCRVLLSFVSFAPPSFPADVECTYMYS</sequence>
<name>A0A1Y2IH49_TRAC3</name>
<protein>
    <submittedName>
        <fullName evidence="1">Uncharacterized protein</fullName>
    </submittedName>
</protein>
<dbReference type="EMBL" id="KZ084123">
    <property type="protein sequence ID" value="OSC99953.1"/>
    <property type="molecule type" value="Genomic_DNA"/>
</dbReference>
<dbReference type="AlphaFoldDB" id="A0A1Y2IH49"/>
<gene>
    <name evidence="1" type="ORF">PYCCODRAFT_746229</name>
</gene>
<organism evidence="1 2">
    <name type="scientific">Trametes coccinea (strain BRFM310)</name>
    <name type="common">Pycnoporus coccineus</name>
    <dbReference type="NCBI Taxonomy" id="1353009"/>
    <lineage>
        <taxon>Eukaryota</taxon>
        <taxon>Fungi</taxon>
        <taxon>Dikarya</taxon>
        <taxon>Basidiomycota</taxon>
        <taxon>Agaricomycotina</taxon>
        <taxon>Agaricomycetes</taxon>
        <taxon>Polyporales</taxon>
        <taxon>Polyporaceae</taxon>
        <taxon>Trametes</taxon>
    </lineage>
</organism>
<accession>A0A1Y2IH49</accession>
<reference evidence="1 2" key="1">
    <citation type="journal article" date="2015" name="Biotechnol. Biofuels">
        <title>Enhanced degradation of softwood versus hardwood by the white-rot fungus Pycnoporus coccineus.</title>
        <authorList>
            <person name="Couturier M."/>
            <person name="Navarro D."/>
            <person name="Chevret D."/>
            <person name="Henrissat B."/>
            <person name="Piumi F."/>
            <person name="Ruiz-Duenas F.J."/>
            <person name="Martinez A.T."/>
            <person name="Grigoriev I.V."/>
            <person name="Riley R."/>
            <person name="Lipzen A."/>
            <person name="Berrin J.G."/>
            <person name="Master E.R."/>
            <person name="Rosso M.N."/>
        </authorList>
    </citation>
    <scope>NUCLEOTIDE SEQUENCE [LARGE SCALE GENOMIC DNA]</scope>
    <source>
        <strain evidence="1 2">BRFM310</strain>
    </source>
</reference>
<dbReference type="Proteomes" id="UP000193067">
    <property type="component" value="Unassembled WGS sequence"/>
</dbReference>
<evidence type="ECO:0000313" key="1">
    <source>
        <dbReference type="EMBL" id="OSC99953.1"/>
    </source>
</evidence>